<evidence type="ECO:0000313" key="1">
    <source>
        <dbReference type="EMBL" id="GCD93202.1"/>
    </source>
</evidence>
<proteinExistence type="predicted"/>
<comment type="caution">
    <text evidence="1">The sequence shown here is derived from an EMBL/GenBank/DDBJ whole genome shotgun (WGS) entry which is preliminary data.</text>
</comment>
<evidence type="ECO:0000313" key="2">
    <source>
        <dbReference type="Proteomes" id="UP000286931"/>
    </source>
</evidence>
<accession>A0A401YF28</accession>
<dbReference type="Proteomes" id="UP000286931">
    <property type="component" value="Unassembled WGS sequence"/>
</dbReference>
<keyword evidence="2" id="KW-1185">Reference proteome</keyword>
<organism evidence="1 2">
    <name type="scientific">Embleya hyalina</name>
    <dbReference type="NCBI Taxonomy" id="516124"/>
    <lineage>
        <taxon>Bacteria</taxon>
        <taxon>Bacillati</taxon>
        <taxon>Actinomycetota</taxon>
        <taxon>Actinomycetes</taxon>
        <taxon>Kitasatosporales</taxon>
        <taxon>Streptomycetaceae</taxon>
        <taxon>Embleya</taxon>
    </lineage>
</organism>
<dbReference type="AlphaFoldDB" id="A0A401YF28"/>
<reference evidence="1 2" key="1">
    <citation type="submission" date="2018-12" db="EMBL/GenBank/DDBJ databases">
        <title>Draft genome sequence of Embleya hyalina NBRC 13850T.</title>
        <authorList>
            <person name="Komaki H."/>
            <person name="Hosoyama A."/>
            <person name="Kimura A."/>
            <person name="Ichikawa N."/>
            <person name="Tamura T."/>
        </authorList>
    </citation>
    <scope>NUCLEOTIDE SEQUENCE [LARGE SCALE GENOMIC DNA]</scope>
    <source>
        <strain evidence="1 2">NBRC 13850</strain>
    </source>
</reference>
<dbReference type="EMBL" id="BIFH01000013">
    <property type="protein sequence ID" value="GCD93202.1"/>
    <property type="molecule type" value="Genomic_DNA"/>
</dbReference>
<name>A0A401YF28_9ACTN</name>
<gene>
    <name evidence="1" type="ORF">EHYA_00845</name>
</gene>
<sequence length="35" mass="3281">MSFAAADPAVKVPDARSLPASLGAPGIAVATEAGA</sequence>
<protein>
    <submittedName>
        <fullName evidence="1">Uncharacterized protein</fullName>
    </submittedName>
</protein>